<organism evidence="3 4">
    <name type="scientific">Rhodoplanes serenus</name>
    <dbReference type="NCBI Taxonomy" id="200615"/>
    <lineage>
        <taxon>Bacteria</taxon>
        <taxon>Pseudomonadati</taxon>
        <taxon>Pseudomonadota</taxon>
        <taxon>Alphaproteobacteria</taxon>
        <taxon>Hyphomicrobiales</taxon>
        <taxon>Nitrobacteraceae</taxon>
        <taxon>Rhodoplanes</taxon>
    </lineage>
</organism>
<evidence type="ECO:0000313" key="4">
    <source>
        <dbReference type="Proteomes" id="UP000289200"/>
    </source>
</evidence>
<feature type="transmembrane region" description="Helical" evidence="1">
    <location>
        <begin position="6"/>
        <end position="27"/>
    </location>
</feature>
<reference evidence="4" key="2">
    <citation type="submission" date="2018-10" db="EMBL/GenBank/DDBJ databases">
        <authorList>
            <person name="Peiro R."/>
            <person name="Begona"/>
            <person name="Cbmso G."/>
            <person name="Lopez M."/>
            <person name="Gonzalez S."/>
            <person name="Sacristan E."/>
            <person name="Castillo E."/>
        </authorList>
    </citation>
    <scope>NUCLEOTIDE SEQUENCE [LARGE SCALE GENOMIC DNA]</scope>
</reference>
<comment type="caution">
    <text evidence="3">The sequence shown here is derived from an EMBL/GenBank/DDBJ whole genome shotgun (WGS) entry which is preliminary data.</text>
</comment>
<sequence length="81" mass="8593">MQAVSYLPSIVDLFAAIGGFATLYGGAKIARTFVARWRAAAASKTARDERIEALEQAFRELADLLDKRTAPAPDPAKGGIG</sequence>
<gene>
    <name evidence="2" type="ORF">GJ689_25055</name>
    <name evidence="3" type="ORF">RHODGE_RHODGE_03335</name>
</gene>
<proteinExistence type="predicted"/>
<dbReference type="Proteomes" id="UP000289200">
    <property type="component" value="Unassembled WGS sequence"/>
</dbReference>
<dbReference type="AlphaFoldDB" id="A0A3S4BXT0"/>
<evidence type="ECO:0000313" key="3">
    <source>
        <dbReference type="EMBL" id="VCU10149.1"/>
    </source>
</evidence>
<dbReference type="RefSeq" id="WP_129610089.1">
    <property type="nucleotide sequence ID" value="NZ_UWOC01000161.1"/>
</dbReference>
<dbReference type="Proteomes" id="UP000438991">
    <property type="component" value="Unassembled WGS sequence"/>
</dbReference>
<keyword evidence="1" id="KW-1133">Transmembrane helix</keyword>
<keyword evidence="4" id="KW-1185">Reference proteome</keyword>
<protein>
    <submittedName>
        <fullName evidence="3">Uncharacterized protein</fullName>
    </submittedName>
</protein>
<evidence type="ECO:0000313" key="5">
    <source>
        <dbReference type="Proteomes" id="UP000438991"/>
    </source>
</evidence>
<evidence type="ECO:0000256" key="1">
    <source>
        <dbReference type="SAM" id="Phobius"/>
    </source>
</evidence>
<accession>A0A3S4BXT0</accession>
<dbReference type="EMBL" id="WNKV01000045">
    <property type="protein sequence ID" value="MTW19463.1"/>
    <property type="molecule type" value="Genomic_DNA"/>
</dbReference>
<reference evidence="3" key="1">
    <citation type="submission" date="2018-10" db="EMBL/GenBank/DDBJ databases">
        <authorList>
            <person name="Peiro R."/>
            <person name="Begona"/>
            <person name="Cbmso G."/>
            <person name="Lopez M."/>
            <person name="Gonzalez S."/>
            <person name="Sacristan E."/>
            <person name="Castillo E."/>
        </authorList>
    </citation>
    <scope>NUCLEOTIDE SEQUENCE</scope>
    <source>
        <strain evidence="3">Rhod_genome</strain>
    </source>
</reference>
<evidence type="ECO:0000313" key="2">
    <source>
        <dbReference type="EMBL" id="MTW19463.1"/>
    </source>
</evidence>
<reference evidence="2 5" key="3">
    <citation type="submission" date="2019-11" db="EMBL/GenBank/DDBJ databases">
        <title>Whole-genome sequence of Rhodoplanes serenus DSM 18633, type strain.</title>
        <authorList>
            <person name="Kyndt J.A."/>
            <person name="Meyer T.E."/>
        </authorList>
    </citation>
    <scope>NUCLEOTIDE SEQUENCE [LARGE SCALE GENOMIC DNA]</scope>
    <source>
        <strain evidence="2 5">DSM 18633</strain>
    </source>
</reference>
<dbReference type="EMBL" id="UWOC01000161">
    <property type="protein sequence ID" value="VCU10149.1"/>
    <property type="molecule type" value="Genomic_DNA"/>
</dbReference>
<keyword evidence="1" id="KW-0472">Membrane</keyword>
<name>A0A3S4BXT0_9BRAD</name>
<keyword evidence="1" id="KW-0812">Transmembrane</keyword>